<gene>
    <name evidence="1" type="ORF">PsorP6_016315</name>
</gene>
<evidence type="ECO:0000313" key="2">
    <source>
        <dbReference type="Proteomes" id="UP001163321"/>
    </source>
</evidence>
<sequence length="83" mass="9462">MAAASCAQGKQRFLELPTAARLLIKIDYEVLRAGGRFHTKHHFGIPLQSAFAVLFEFGLVTRHEHRRTRFSDITKLQVLLEVT</sequence>
<proteinExistence type="predicted"/>
<organism evidence="1 2">
    <name type="scientific">Peronosclerospora sorghi</name>
    <dbReference type="NCBI Taxonomy" id="230839"/>
    <lineage>
        <taxon>Eukaryota</taxon>
        <taxon>Sar</taxon>
        <taxon>Stramenopiles</taxon>
        <taxon>Oomycota</taxon>
        <taxon>Peronosporomycetes</taxon>
        <taxon>Peronosporales</taxon>
        <taxon>Peronosporaceae</taxon>
        <taxon>Peronosclerospora</taxon>
    </lineage>
</organism>
<name>A0ACC0VL04_9STRA</name>
<accession>A0ACC0VL04</accession>
<dbReference type="EMBL" id="CM047587">
    <property type="protein sequence ID" value="KAI9907178.1"/>
    <property type="molecule type" value="Genomic_DNA"/>
</dbReference>
<reference evidence="1 2" key="1">
    <citation type="journal article" date="2022" name="bioRxiv">
        <title>The genome of the oomycete Peronosclerospora sorghi, a cosmopolitan pathogen of maize and sorghum, is inflated with dispersed pseudogenes.</title>
        <authorList>
            <person name="Fletcher K."/>
            <person name="Martin F."/>
            <person name="Isakeit T."/>
            <person name="Cavanaugh K."/>
            <person name="Magill C."/>
            <person name="Michelmore R."/>
        </authorList>
    </citation>
    <scope>NUCLEOTIDE SEQUENCE [LARGE SCALE GENOMIC DNA]</scope>
    <source>
        <strain evidence="1">P6</strain>
    </source>
</reference>
<protein>
    <submittedName>
        <fullName evidence="1">Uncharacterized protein</fullName>
    </submittedName>
</protein>
<evidence type="ECO:0000313" key="1">
    <source>
        <dbReference type="EMBL" id="KAI9907178.1"/>
    </source>
</evidence>
<comment type="caution">
    <text evidence="1">The sequence shown here is derived from an EMBL/GenBank/DDBJ whole genome shotgun (WGS) entry which is preliminary data.</text>
</comment>
<keyword evidence="2" id="KW-1185">Reference proteome</keyword>
<dbReference type="Proteomes" id="UP001163321">
    <property type="component" value="Chromosome 8"/>
</dbReference>